<evidence type="ECO:0000313" key="2">
    <source>
        <dbReference type="EMBL" id="GGH99591.1"/>
    </source>
</evidence>
<keyword evidence="1" id="KW-1133">Transmembrane helix</keyword>
<comment type="caution">
    <text evidence="2">The sequence shown here is derived from an EMBL/GenBank/DDBJ whole genome shotgun (WGS) entry which is preliminary data.</text>
</comment>
<name>A0A8J3A5G4_9PROT</name>
<dbReference type="InterPro" id="IPR018666">
    <property type="entry name" value="DUF2125"/>
</dbReference>
<keyword evidence="5" id="KW-1185">Reference proteome</keyword>
<keyword evidence="1" id="KW-0472">Membrane</keyword>
<keyword evidence="1" id="KW-0812">Transmembrane</keyword>
<evidence type="ECO:0000313" key="4">
    <source>
        <dbReference type="Proteomes" id="UP000621856"/>
    </source>
</evidence>
<dbReference type="EMBL" id="BMGZ01000002">
    <property type="protein sequence ID" value="GGH99591.1"/>
    <property type="molecule type" value="Genomic_DNA"/>
</dbReference>
<dbReference type="EMBL" id="VCJR02000002">
    <property type="protein sequence ID" value="NHK28812.1"/>
    <property type="molecule type" value="Genomic_DNA"/>
</dbReference>
<proteinExistence type="predicted"/>
<dbReference type="Pfam" id="PF09898">
    <property type="entry name" value="DUF2125"/>
    <property type="match status" value="1"/>
</dbReference>
<sequence length="359" mass="39053">MNEFTQDDQPHDSPRAARWMLFLPLAIGAVLVVIYWFVWSWGAGVMRDEIASWKSTQESAGLTIEHGPMKVTGFPFVLRAELPDPYVADPTAGWAWQAEMLYADTPPLSPNRIILSPEGAQQLNLTEDNGPNIWDLTAETFRVSLAETKTGLDIRGLVARPEETDGREVAAVEIGSVMANTMITDNPENGRSGDLGRFALSARDIVFEKADGTPPLAFAEIDLSVVATAISTVMSRQAGESNVAAWQRGNGELVIEGLRLVVSDGRQAIPTQLRANGTLVLDKEHYPAGTVELTLKDHLALVSVLREQGLITQEEAEQADNALRFLSQAMGEEIKASLQLRGGKLRLGPVAIMDLDKVG</sequence>
<feature type="transmembrane region" description="Helical" evidence="1">
    <location>
        <begin position="20"/>
        <end position="38"/>
    </location>
</feature>
<reference evidence="2" key="3">
    <citation type="submission" date="2020-09" db="EMBL/GenBank/DDBJ databases">
        <authorList>
            <person name="Sun Q."/>
            <person name="Zhou Y."/>
        </authorList>
    </citation>
    <scope>NUCLEOTIDE SEQUENCE</scope>
    <source>
        <strain evidence="2">CGMCC 1.14984</strain>
    </source>
</reference>
<reference evidence="3 5" key="2">
    <citation type="submission" date="2020-02" db="EMBL/GenBank/DDBJ databases">
        <title>Genome sequence of Parvularcula flava strain NH6-79.</title>
        <authorList>
            <person name="Abdul Karim M.H."/>
            <person name="Lam M.Q."/>
            <person name="Chen S.J."/>
            <person name="Yahya A."/>
            <person name="Shahir S."/>
            <person name="Shamsir M.S."/>
            <person name="Chong C.S."/>
        </authorList>
    </citation>
    <scope>NUCLEOTIDE SEQUENCE [LARGE SCALE GENOMIC DNA]</scope>
    <source>
        <strain evidence="3 5">NH6-79</strain>
    </source>
</reference>
<dbReference type="Proteomes" id="UP000621856">
    <property type="component" value="Unassembled WGS sequence"/>
</dbReference>
<protein>
    <submittedName>
        <fullName evidence="3">DUF2125 domain-containing protein</fullName>
    </submittedName>
</protein>
<organism evidence="2 4">
    <name type="scientific">Aquisalinus luteolus</name>
    <dbReference type="NCBI Taxonomy" id="1566827"/>
    <lineage>
        <taxon>Bacteria</taxon>
        <taxon>Pseudomonadati</taxon>
        <taxon>Pseudomonadota</taxon>
        <taxon>Alphaproteobacteria</taxon>
        <taxon>Parvularculales</taxon>
        <taxon>Parvularculaceae</taxon>
        <taxon>Aquisalinus</taxon>
    </lineage>
</organism>
<evidence type="ECO:0000256" key="1">
    <source>
        <dbReference type="SAM" id="Phobius"/>
    </source>
</evidence>
<gene>
    <name evidence="3" type="ORF">FF098_012900</name>
    <name evidence="2" type="ORF">GCM10011355_25910</name>
</gene>
<reference evidence="2" key="1">
    <citation type="journal article" date="2014" name="Int. J. Syst. Evol. Microbiol.">
        <title>Complete genome sequence of Corynebacterium casei LMG S-19264T (=DSM 44701T), isolated from a smear-ripened cheese.</title>
        <authorList>
            <consortium name="US DOE Joint Genome Institute (JGI-PGF)"/>
            <person name="Walter F."/>
            <person name="Albersmeier A."/>
            <person name="Kalinowski J."/>
            <person name="Ruckert C."/>
        </authorList>
    </citation>
    <scope>NUCLEOTIDE SEQUENCE</scope>
    <source>
        <strain evidence="2">CGMCC 1.14984</strain>
    </source>
</reference>
<dbReference type="RefSeq" id="WP_155141114.1">
    <property type="nucleotide sequence ID" value="NZ_BMGZ01000002.1"/>
</dbReference>
<dbReference type="AlphaFoldDB" id="A0A8J3A5G4"/>
<accession>A0A8J3A5G4</accession>
<dbReference type="Proteomes" id="UP000818603">
    <property type="component" value="Unassembled WGS sequence"/>
</dbReference>
<evidence type="ECO:0000313" key="5">
    <source>
        <dbReference type="Proteomes" id="UP000818603"/>
    </source>
</evidence>
<evidence type="ECO:0000313" key="3">
    <source>
        <dbReference type="EMBL" id="NHK28812.1"/>
    </source>
</evidence>